<keyword evidence="4" id="KW-1185">Reference proteome</keyword>
<dbReference type="Gene3D" id="3.40.190.150">
    <property type="entry name" value="Bordetella uptake gene, domain 1"/>
    <property type="match status" value="1"/>
</dbReference>
<sequence length="328" mass="34227">MEHSLFRPNRRRAIQALGALISAPAIAQPAAQRAGTIKLMVGYAAGGGADVLARLLTQHLSQALDQPVVVDNRPGAGGTLAASALVNAPADGSVLYMAESAVLAAPAIYDKINYDPTTLTAVGALAQIPFTVVVHPDFPARNVAELISVLKANPAKYAYASPGVGNIAHLSAEMFKRAAHVDMLHVPYKGGAPALADLIAGQIPICFVSMPPVLPLAKAQKLRVLGVTTTTRSEIAKDVPTIAETLPGFNAAANSFILAPPKTPADIVTRLNTAFRSVMALPEVQREYAAQGVTVRTGTPQELAAQIRSELKTWDTVARGAGIRASLS</sequence>
<feature type="signal peptide" evidence="2">
    <location>
        <begin position="1"/>
        <end position="27"/>
    </location>
</feature>
<evidence type="ECO:0000313" key="4">
    <source>
        <dbReference type="Proteomes" id="UP001549320"/>
    </source>
</evidence>
<evidence type="ECO:0000256" key="1">
    <source>
        <dbReference type="ARBA" id="ARBA00006987"/>
    </source>
</evidence>
<feature type="chain" id="PRO_5045532387" evidence="2">
    <location>
        <begin position="28"/>
        <end position="328"/>
    </location>
</feature>
<evidence type="ECO:0000256" key="2">
    <source>
        <dbReference type="SAM" id="SignalP"/>
    </source>
</evidence>
<proteinExistence type="inferred from homology"/>
<dbReference type="EMBL" id="JBEPSH010000006">
    <property type="protein sequence ID" value="MET4578202.1"/>
    <property type="molecule type" value="Genomic_DNA"/>
</dbReference>
<dbReference type="Pfam" id="PF03401">
    <property type="entry name" value="TctC"/>
    <property type="match status" value="1"/>
</dbReference>
<keyword evidence="2" id="KW-0732">Signal</keyword>
<comment type="similarity">
    <text evidence="1">Belongs to the UPF0065 (bug) family.</text>
</comment>
<dbReference type="PANTHER" id="PTHR42928:SF5">
    <property type="entry name" value="BLR1237 PROTEIN"/>
    <property type="match status" value="1"/>
</dbReference>
<protein>
    <submittedName>
        <fullName evidence="3">Tripartite-type tricarboxylate transporter receptor subunit TctC</fullName>
    </submittedName>
</protein>
<dbReference type="SUPFAM" id="SSF53850">
    <property type="entry name" value="Periplasmic binding protein-like II"/>
    <property type="match status" value="1"/>
</dbReference>
<evidence type="ECO:0000313" key="3">
    <source>
        <dbReference type="EMBL" id="MET4578202.1"/>
    </source>
</evidence>
<dbReference type="InterPro" id="IPR005064">
    <property type="entry name" value="BUG"/>
</dbReference>
<reference evidence="3 4" key="1">
    <citation type="submission" date="2024-06" db="EMBL/GenBank/DDBJ databases">
        <title>Sorghum-associated microbial communities from plants grown in Nebraska, USA.</title>
        <authorList>
            <person name="Schachtman D."/>
        </authorList>
    </citation>
    <scope>NUCLEOTIDE SEQUENCE [LARGE SCALE GENOMIC DNA]</scope>
    <source>
        <strain evidence="3 4">2709</strain>
    </source>
</reference>
<accession>A0ABV2QCA6</accession>
<dbReference type="PIRSF" id="PIRSF017082">
    <property type="entry name" value="YflP"/>
    <property type="match status" value="1"/>
</dbReference>
<keyword evidence="3" id="KW-0675">Receptor</keyword>
<dbReference type="Proteomes" id="UP001549320">
    <property type="component" value="Unassembled WGS sequence"/>
</dbReference>
<dbReference type="InterPro" id="IPR042100">
    <property type="entry name" value="Bug_dom1"/>
</dbReference>
<comment type="caution">
    <text evidence="3">The sequence shown here is derived from an EMBL/GenBank/DDBJ whole genome shotgun (WGS) entry which is preliminary data.</text>
</comment>
<dbReference type="PANTHER" id="PTHR42928">
    <property type="entry name" value="TRICARBOXYLATE-BINDING PROTEIN"/>
    <property type="match status" value="1"/>
</dbReference>
<name>A0ABV2QCA6_9BURK</name>
<dbReference type="RefSeq" id="WP_354445238.1">
    <property type="nucleotide sequence ID" value="NZ_JBEPSH010000006.1"/>
</dbReference>
<organism evidence="3 4">
    <name type="scientific">Ottowia thiooxydans</name>
    <dbReference type="NCBI Taxonomy" id="219182"/>
    <lineage>
        <taxon>Bacteria</taxon>
        <taxon>Pseudomonadati</taxon>
        <taxon>Pseudomonadota</taxon>
        <taxon>Betaproteobacteria</taxon>
        <taxon>Burkholderiales</taxon>
        <taxon>Comamonadaceae</taxon>
        <taxon>Ottowia</taxon>
    </lineage>
</organism>
<dbReference type="Gene3D" id="3.40.190.10">
    <property type="entry name" value="Periplasmic binding protein-like II"/>
    <property type="match status" value="1"/>
</dbReference>
<gene>
    <name evidence="3" type="ORF">ABIE13_003318</name>
</gene>